<reference evidence="1 3" key="1">
    <citation type="journal article" date="2015" name="Int. J. Syst. Evol. Microbiol.">
        <title>Bacillus glycinifermentans sp. nov., isolated from fermented soybean paste.</title>
        <authorList>
            <person name="Kim S.J."/>
            <person name="Dunlap C.A."/>
            <person name="Kwon S.W."/>
            <person name="Rooney A.P."/>
        </authorList>
    </citation>
    <scope>NUCLEOTIDE SEQUENCE [LARGE SCALE GENOMIC DNA]</scope>
    <source>
        <strain evidence="1 3">GO-13</strain>
    </source>
</reference>
<dbReference type="Proteomes" id="UP000036168">
    <property type="component" value="Unassembled WGS sequence"/>
</dbReference>
<dbReference type="EMBL" id="LECW02000016">
    <property type="protein sequence ID" value="KRT93766.1"/>
    <property type="molecule type" value="Genomic_DNA"/>
</dbReference>
<evidence type="ECO:0000313" key="3">
    <source>
        <dbReference type="Proteomes" id="UP000036168"/>
    </source>
</evidence>
<dbReference type="AlphaFoldDB" id="A0A0T6BRG0"/>
<gene>
    <name evidence="1" type="ORF">AB447_216790</name>
    <name evidence="2" type="ORF">P8828_21490</name>
</gene>
<reference evidence="1" key="2">
    <citation type="submission" date="2015-10" db="EMBL/GenBank/DDBJ databases">
        <authorList>
            <person name="Gilbert D.G."/>
        </authorList>
    </citation>
    <scope>NUCLEOTIDE SEQUENCE</scope>
    <source>
        <strain evidence="1">GO-13</strain>
    </source>
</reference>
<dbReference type="Proteomes" id="UP001341297">
    <property type="component" value="Unassembled WGS sequence"/>
</dbReference>
<reference evidence="2 4" key="3">
    <citation type="submission" date="2023-03" db="EMBL/GenBank/DDBJ databases">
        <title>Agriculturally important microbes genome sequencing.</title>
        <authorList>
            <person name="Dunlap C."/>
        </authorList>
    </citation>
    <scope>NUCLEOTIDE SEQUENCE [LARGE SCALE GENOMIC DNA]</scope>
    <source>
        <strain evidence="2 4">CBP-3203</strain>
    </source>
</reference>
<sequence length="266" mass="31157">MIDKFKFKEKEYAEAIIENGFISKNLNYELKLLAKYYKELGYKPKKREELLYDFCEKNIENFSRVLYYKKINSVLNHARKKENILINIDEIDITENELRFIDSLDISHQQKKLCFTLLALAKLYSTVQHIRYGEHTTEHYFGGNNKRYKELLDASHTSLTANKLHQNIGELAKKDIVEIRNKGFIKLSFIYGIEPGGETIIKISSFDSIGLYYDLHTGQKKVKPCVNCHTPFRFKSNKSKYCPSCASVIAKEKTRARVRKYRNVTL</sequence>
<dbReference type="RefSeq" id="WP_048355941.1">
    <property type="nucleotide sequence ID" value="NZ_JARRTL010000030.1"/>
</dbReference>
<evidence type="ECO:0000313" key="2">
    <source>
        <dbReference type="EMBL" id="MEC0487330.1"/>
    </source>
</evidence>
<dbReference type="OrthoDB" id="2933931at2"/>
<evidence type="ECO:0000313" key="4">
    <source>
        <dbReference type="Proteomes" id="UP001341297"/>
    </source>
</evidence>
<accession>A0A0T6BRG0</accession>
<protein>
    <submittedName>
        <fullName evidence="1">Uncharacterized protein</fullName>
    </submittedName>
</protein>
<dbReference type="EMBL" id="JARRTL010000030">
    <property type="protein sequence ID" value="MEC0487330.1"/>
    <property type="molecule type" value="Genomic_DNA"/>
</dbReference>
<organism evidence="1 3">
    <name type="scientific">Bacillus glycinifermentans</name>
    <dbReference type="NCBI Taxonomy" id="1664069"/>
    <lineage>
        <taxon>Bacteria</taxon>
        <taxon>Bacillati</taxon>
        <taxon>Bacillota</taxon>
        <taxon>Bacilli</taxon>
        <taxon>Bacillales</taxon>
        <taxon>Bacillaceae</taxon>
        <taxon>Bacillus</taxon>
    </lineage>
</organism>
<dbReference type="STRING" id="1664069.BGLY_1964"/>
<comment type="caution">
    <text evidence="1">The sequence shown here is derived from an EMBL/GenBank/DDBJ whole genome shotgun (WGS) entry which is preliminary data.</text>
</comment>
<name>A0A0T6BRG0_9BACI</name>
<proteinExistence type="predicted"/>
<keyword evidence="4" id="KW-1185">Reference proteome</keyword>
<evidence type="ECO:0000313" key="1">
    <source>
        <dbReference type="EMBL" id="KRT93766.1"/>
    </source>
</evidence>